<dbReference type="EMBL" id="CP031337">
    <property type="protein sequence ID" value="AXK38604.1"/>
    <property type="molecule type" value="Genomic_DNA"/>
</dbReference>
<dbReference type="GO" id="GO:0016301">
    <property type="term" value="F:kinase activity"/>
    <property type="evidence" value="ECO:0007669"/>
    <property type="project" value="UniProtKB-KW"/>
</dbReference>
<evidence type="ECO:0000256" key="1">
    <source>
        <dbReference type="ARBA" id="ARBA00010688"/>
    </source>
</evidence>
<dbReference type="InterPro" id="IPR002173">
    <property type="entry name" value="Carboh/pur_kinase_PfkB_CS"/>
</dbReference>
<name>A0A345Y3V2_9NEIS</name>
<evidence type="ECO:0000259" key="4">
    <source>
        <dbReference type="Pfam" id="PF00294"/>
    </source>
</evidence>
<organism evidence="5 6">
    <name type="scientific">Crenobacter cavernae</name>
    <dbReference type="NCBI Taxonomy" id="2290923"/>
    <lineage>
        <taxon>Bacteria</taxon>
        <taxon>Pseudomonadati</taxon>
        <taxon>Pseudomonadota</taxon>
        <taxon>Betaproteobacteria</taxon>
        <taxon>Neisseriales</taxon>
        <taxon>Neisseriaceae</taxon>
        <taxon>Crenobacter</taxon>
    </lineage>
</organism>
<dbReference type="Proteomes" id="UP000254537">
    <property type="component" value="Chromosome"/>
</dbReference>
<dbReference type="InterPro" id="IPR050306">
    <property type="entry name" value="PfkB_Carbo_kinase"/>
</dbReference>
<evidence type="ECO:0000256" key="2">
    <source>
        <dbReference type="ARBA" id="ARBA00022679"/>
    </source>
</evidence>
<comment type="similarity">
    <text evidence="1">Belongs to the carbohydrate kinase PfkB family.</text>
</comment>
<dbReference type="PANTHER" id="PTHR43085:SF46">
    <property type="entry name" value="ADENOSINE KINASE"/>
    <property type="match status" value="1"/>
</dbReference>
<feature type="domain" description="Carbohydrate kinase PfkB" evidence="4">
    <location>
        <begin position="36"/>
        <end position="292"/>
    </location>
</feature>
<evidence type="ECO:0000256" key="3">
    <source>
        <dbReference type="ARBA" id="ARBA00022777"/>
    </source>
</evidence>
<dbReference type="KEGG" id="ccah:DWG20_03715"/>
<dbReference type="CDD" id="cd01942">
    <property type="entry name" value="ribokinase_group_A"/>
    <property type="match status" value="1"/>
</dbReference>
<dbReference type="InterPro" id="IPR011611">
    <property type="entry name" value="PfkB_dom"/>
</dbReference>
<dbReference type="Pfam" id="PF00294">
    <property type="entry name" value="PfkB"/>
    <property type="match status" value="1"/>
</dbReference>
<evidence type="ECO:0000313" key="6">
    <source>
        <dbReference type="Proteomes" id="UP000254537"/>
    </source>
</evidence>
<dbReference type="SUPFAM" id="SSF53613">
    <property type="entry name" value="Ribokinase-like"/>
    <property type="match status" value="1"/>
</dbReference>
<protein>
    <submittedName>
        <fullName evidence="5">Carbohydrate kinase family protein</fullName>
    </submittedName>
</protein>
<dbReference type="PANTHER" id="PTHR43085">
    <property type="entry name" value="HEXOKINASE FAMILY MEMBER"/>
    <property type="match status" value="1"/>
</dbReference>
<gene>
    <name evidence="5" type="ORF">DWG20_03715</name>
</gene>
<dbReference type="AlphaFoldDB" id="A0A345Y3V2"/>
<reference evidence="5 6" key="1">
    <citation type="submission" date="2018-07" db="EMBL/GenBank/DDBJ databases">
        <title>Crenobacter cavernae sp. nov., isolated from a karst cave.</title>
        <authorList>
            <person name="Zhu H."/>
        </authorList>
    </citation>
    <scope>NUCLEOTIDE SEQUENCE [LARGE SCALE GENOMIC DNA]</scope>
    <source>
        <strain evidence="5 6">K1W11S-77</strain>
    </source>
</reference>
<dbReference type="Gene3D" id="3.40.1190.20">
    <property type="match status" value="1"/>
</dbReference>
<keyword evidence="3 5" id="KW-0418">Kinase</keyword>
<dbReference type="OrthoDB" id="9779730at2"/>
<dbReference type="InterPro" id="IPR029056">
    <property type="entry name" value="Ribokinase-like"/>
</dbReference>
<accession>A0A345Y3V2</accession>
<sequence length="315" mass="33292">MSLLVCGSLAFDTLLAFEDRFADHILPDHLAKLSAAFRVPVMRREWGGCAGNIAYTLGLLGEAPWVLGAVGADFAPYRAHLAANGVETDAIRVLPDAYTAQCFIISDVDANQITAFHPGAMDRSAECSVADLPTLPKLAIVAPSGREGTLKFAEELSAAGIPFVFDPGQELPLFARDELIGLIDAAAYVTVNDYESELLLQRAGLTLAEIADKVDALIVTRGAAGSDIYTGGERLSIPAAALEAELADPAGCGDAYRAGLLYGLAHGLSWADTGHVASLLGALVAEQSGAQNHRFDIDSLAARYRRAYGHGWPLR</sequence>
<dbReference type="PROSITE" id="PS00583">
    <property type="entry name" value="PFKB_KINASES_1"/>
    <property type="match status" value="1"/>
</dbReference>
<proteinExistence type="inferred from homology"/>
<dbReference type="RefSeq" id="WP_115432539.1">
    <property type="nucleotide sequence ID" value="NZ_CP031337.1"/>
</dbReference>
<evidence type="ECO:0000313" key="5">
    <source>
        <dbReference type="EMBL" id="AXK38604.1"/>
    </source>
</evidence>
<keyword evidence="2" id="KW-0808">Transferase</keyword>